<dbReference type="OrthoDB" id="33327at10239"/>
<reference evidence="3" key="2">
    <citation type="submission" date="2015-03" db="EMBL/GenBank/DDBJ databases">
        <title>The genome and structure of Sinorhizobium meliloti phage phiM9.</title>
        <authorList>
            <person name="Johnson M.C."/>
            <person name="Tatum K.B."/>
            <person name="Lynn J.S."/>
            <person name="Brewer T.E."/>
            <person name="Washburn B.K."/>
            <person name="Stroupe M.E."/>
            <person name="Jones K.M."/>
        </authorList>
    </citation>
    <scope>NUCLEOTIDE SEQUENCE [LARGE SCALE GENOMIC DNA]</scope>
</reference>
<feature type="compositionally biased region" description="Basic and acidic residues" evidence="1">
    <location>
        <begin position="170"/>
        <end position="197"/>
    </location>
</feature>
<dbReference type="EMBL" id="KP881232">
    <property type="protein sequence ID" value="AKE44744.1"/>
    <property type="molecule type" value="Genomic_DNA"/>
</dbReference>
<dbReference type="GeneID" id="26517796"/>
<protein>
    <submittedName>
        <fullName evidence="2">Uncharacterized protein</fullName>
    </submittedName>
</protein>
<proteinExistence type="predicted"/>
<gene>
    <name evidence="2" type="ORF">Sm_phiM9_116</name>
</gene>
<feature type="compositionally biased region" description="Basic residues" evidence="1">
    <location>
        <begin position="198"/>
        <end position="208"/>
    </location>
</feature>
<evidence type="ECO:0000313" key="3">
    <source>
        <dbReference type="Proteomes" id="UP000033804"/>
    </source>
</evidence>
<sequence length="208" mass="23256">MSQLRKFLAGDRSALPNYPTDILIWLNFEGYKYAKVKGKPVSSMIRRDDASSVSLEKYLSKFVEYLFHPDMSRMKMEELYVRFTNRMEGDDAEIIYQATEGKLQLDLDQVRAYAGDRRLAEDGAYVFRDEYLAVVPEPVVEPKPKVAAPAAALDGLGESLQSLDPGQDEGEGKAQQKSAEKPAKKPEAKPEAQPEKKGRGRGKKAPAK</sequence>
<evidence type="ECO:0000256" key="1">
    <source>
        <dbReference type="SAM" id="MobiDB-lite"/>
    </source>
</evidence>
<dbReference type="RefSeq" id="YP_009189498.1">
    <property type="nucleotide sequence ID" value="NC_028676.1"/>
</dbReference>
<dbReference type="KEGG" id="vg:26517796"/>
<reference evidence="2 3" key="1">
    <citation type="journal article" date="2015" name="J. Virol.">
        <title>Sinorhizobium meliloti Phage ?M9 Defines a New Group of T4 Superfamily Phages with Unusual Genomic Features but a Common T=16 Capsid.</title>
        <authorList>
            <person name="Johnson M.C."/>
            <person name="Tatum K.B."/>
            <person name="Lynn J.S."/>
            <person name="Brewer T.E."/>
            <person name="Lu S."/>
            <person name="Washburn B.K."/>
            <person name="Stroupe M.E."/>
            <person name="Jones K.M."/>
        </authorList>
    </citation>
    <scope>NUCLEOTIDE SEQUENCE [LARGE SCALE GENOMIC DNA]</scope>
</reference>
<evidence type="ECO:0000313" key="2">
    <source>
        <dbReference type="EMBL" id="AKE44744.1"/>
    </source>
</evidence>
<feature type="region of interest" description="Disordered" evidence="1">
    <location>
        <begin position="156"/>
        <end position="208"/>
    </location>
</feature>
<accession>A0A0F6THI4</accession>
<keyword evidence="3" id="KW-1185">Reference proteome</keyword>
<organism evidence="2 3">
    <name type="scientific">Sinorhizobium phage phiM9</name>
    <dbReference type="NCBI Taxonomy" id="1636182"/>
    <lineage>
        <taxon>Viruses</taxon>
        <taxon>Duplodnaviria</taxon>
        <taxon>Heunggongvirae</taxon>
        <taxon>Uroviricota</taxon>
        <taxon>Caudoviricetes</taxon>
        <taxon>Pootjesviridae</taxon>
        <taxon>Emnonavirus</taxon>
        <taxon>Emnonavirus phiM9</taxon>
    </lineage>
</organism>
<dbReference type="Proteomes" id="UP000033804">
    <property type="component" value="Segment"/>
</dbReference>
<name>A0A0F6THI4_9CAUD</name>